<gene>
    <name evidence="1" type="ORF">ADL12_32170</name>
</gene>
<dbReference type="Proteomes" id="UP000053923">
    <property type="component" value="Unassembled WGS sequence"/>
</dbReference>
<name>A0A101JHN2_9ACTN</name>
<reference evidence="2" key="1">
    <citation type="submission" date="2015-10" db="EMBL/GenBank/DDBJ databases">
        <authorList>
            <person name="Ju K.-S."/>
            <person name="Doroghazi J.R."/>
            <person name="Metcalf W.W."/>
        </authorList>
    </citation>
    <scope>NUCLEOTIDE SEQUENCE [LARGE SCALE GENOMIC DNA]</scope>
    <source>
        <strain evidence="2">NRRL 3151</strain>
    </source>
</reference>
<dbReference type="AlphaFoldDB" id="A0A101JHN2"/>
<proteinExistence type="predicted"/>
<sequence length="79" mass="8904">MPATGFDAVSYTKTAADDRPVVTAVRKPGRTLLDGPVWLVKCPFCHRRHVHTADVVLTEMVLPARCNPRLFYRVQEVAR</sequence>
<protein>
    <submittedName>
        <fullName evidence="1">Uncharacterized protein</fullName>
    </submittedName>
</protein>
<dbReference type="RefSeq" id="WP_062708418.1">
    <property type="nucleotide sequence ID" value="NZ_LLZG01000361.1"/>
</dbReference>
<dbReference type="EMBL" id="LLZG01000361">
    <property type="protein sequence ID" value="KUL26616.1"/>
    <property type="molecule type" value="Genomic_DNA"/>
</dbReference>
<evidence type="ECO:0000313" key="2">
    <source>
        <dbReference type="Proteomes" id="UP000053923"/>
    </source>
</evidence>
<evidence type="ECO:0000313" key="1">
    <source>
        <dbReference type="EMBL" id="KUL26616.1"/>
    </source>
</evidence>
<keyword evidence="2" id="KW-1185">Reference proteome</keyword>
<organism evidence="1 2">
    <name type="scientific">Streptomyces regalis</name>
    <dbReference type="NCBI Taxonomy" id="68262"/>
    <lineage>
        <taxon>Bacteria</taxon>
        <taxon>Bacillati</taxon>
        <taxon>Actinomycetota</taxon>
        <taxon>Actinomycetes</taxon>
        <taxon>Kitasatosporales</taxon>
        <taxon>Streptomycetaceae</taxon>
        <taxon>Streptomyces</taxon>
    </lineage>
</organism>
<comment type="caution">
    <text evidence="1">The sequence shown here is derived from an EMBL/GenBank/DDBJ whole genome shotgun (WGS) entry which is preliminary data.</text>
</comment>
<accession>A0A101JHN2</accession>